<feature type="compositionally biased region" description="Pro residues" evidence="1">
    <location>
        <begin position="113"/>
        <end position="122"/>
    </location>
</feature>
<dbReference type="OrthoDB" id="7769065at2759"/>
<proteinExistence type="predicted"/>
<dbReference type="OMA" id="YGEHRPE"/>
<dbReference type="Gene3D" id="2.80.10.50">
    <property type="match status" value="1"/>
</dbReference>
<reference evidence="3" key="2">
    <citation type="submission" date="2025-08" db="UniProtKB">
        <authorList>
            <consortium name="RefSeq"/>
        </authorList>
    </citation>
    <scope>IDENTIFICATION</scope>
    <source>
        <tissue evidence="3">Leaf</tissue>
    </source>
</reference>
<dbReference type="RefSeq" id="XP_016432860.1">
    <property type="nucleotide sequence ID" value="XM_016577374.2"/>
</dbReference>
<feature type="compositionally biased region" description="Basic residues" evidence="1">
    <location>
        <begin position="1"/>
        <end position="11"/>
    </location>
</feature>
<accession>A0A1S3WYR5</accession>
<dbReference type="GeneID" id="107759431"/>
<gene>
    <name evidence="3" type="primary">LOC107759431</name>
</gene>
<dbReference type="PANTHER" id="PTHR31257:SF2">
    <property type="entry name" value="RICIN B-LIKE LECTIN EULS3"/>
    <property type="match status" value="1"/>
</dbReference>
<keyword evidence="2" id="KW-1185">Reference proteome</keyword>
<reference evidence="2" key="1">
    <citation type="journal article" date="2014" name="Nat. Commun.">
        <title>The tobacco genome sequence and its comparison with those of tomato and potato.</title>
        <authorList>
            <person name="Sierro N."/>
            <person name="Battey J.N."/>
            <person name="Ouadi S."/>
            <person name="Bakaher N."/>
            <person name="Bovet L."/>
            <person name="Willig A."/>
            <person name="Goepfert S."/>
            <person name="Peitsch M.C."/>
            <person name="Ivanov N.V."/>
        </authorList>
    </citation>
    <scope>NUCLEOTIDE SEQUENCE [LARGE SCALE GENOMIC DNA]</scope>
</reference>
<protein>
    <submittedName>
        <fullName evidence="3">Extensin-like isoform X2</fullName>
    </submittedName>
    <submittedName>
        <fullName evidence="3">Ricin B-like lectin R40G2 isoform X2</fullName>
    </submittedName>
</protein>
<evidence type="ECO:0000313" key="3">
    <source>
        <dbReference type="RefSeq" id="XP_016432860.1"/>
    </source>
</evidence>
<sequence length="322" mass="36868">MEFPFGHHHHRRDDDGGEEFPPPGRRPPPSAYDEPPPSEVTHVYHTSHVGGPPPMDPNYNRPHYPPPPPMEDDYGRTSYPPPSMEDSYGRTNYPPPRMEENYGGSYNRTPPYYEGPPPPQPPSYSSVEHVSHESESESVHRQHDHHRFQPHVPSFFHHETSPHPELIDKPSFRVYTKADPNYSLTIRDGKVVLASSDPSDPFQHWYKDEKYSTKVKDEEGFPSFALVNKAAGLAMKHSVGASHPVQLTPYDPDVLDASVLWTESRDVSDGYRAVRMVNNIRLNLDAWNADKEHGGVRDGTIVALWEWWKGDNRNQQWKIVPY</sequence>
<dbReference type="SUPFAM" id="SSF50370">
    <property type="entry name" value="Ricin B-like lectins"/>
    <property type="match status" value="1"/>
</dbReference>
<dbReference type="PANTHER" id="PTHR31257">
    <property type="entry name" value="RICIN B-LIKE LECTIN EULS3"/>
    <property type="match status" value="1"/>
</dbReference>
<feature type="region of interest" description="Disordered" evidence="1">
    <location>
        <begin position="1"/>
        <end position="136"/>
    </location>
</feature>
<name>A0A1S3WYR5_TOBAC</name>
<dbReference type="Proteomes" id="UP000790787">
    <property type="component" value="Chromosome 5"/>
</dbReference>
<evidence type="ECO:0000256" key="1">
    <source>
        <dbReference type="SAM" id="MobiDB-lite"/>
    </source>
</evidence>
<dbReference type="InterPro" id="IPR035992">
    <property type="entry name" value="Ricin_B-like_lectins"/>
</dbReference>
<dbReference type="RefSeq" id="XP_016432860.1">
    <property type="nucleotide sequence ID" value="XM_016577374.1"/>
</dbReference>
<dbReference type="AlphaFoldDB" id="A0A1S3WYR5"/>
<feature type="compositionally biased region" description="Pro residues" evidence="1">
    <location>
        <begin position="20"/>
        <end position="38"/>
    </location>
</feature>
<evidence type="ECO:0000313" key="2">
    <source>
        <dbReference type="Proteomes" id="UP000790787"/>
    </source>
</evidence>
<dbReference type="CDD" id="cd23431">
    <property type="entry name" value="beta-trefoil_Ricin_AtEULS3-like"/>
    <property type="match status" value="1"/>
</dbReference>
<dbReference type="InterPro" id="IPR040249">
    <property type="entry name" value="Ricin_B-like_lectin_EULS3-like"/>
</dbReference>
<organism evidence="2 3">
    <name type="scientific">Nicotiana tabacum</name>
    <name type="common">Common tobacco</name>
    <dbReference type="NCBI Taxonomy" id="4097"/>
    <lineage>
        <taxon>Eukaryota</taxon>
        <taxon>Viridiplantae</taxon>
        <taxon>Streptophyta</taxon>
        <taxon>Embryophyta</taxon>
        <taxon>Tracheophyta</taxon>
        <taxon>Spermatophyta</taxon>
        <taxon>Magnoliopsida</taxon>
        <taxon>eudicotyledons</taxon>
        <taxon>Gunneridae</taxon>
        <taxon>Pentapetalae</taxon>
        <taxon>asterids</taxon>
        <taxon>lamiids</taxon>
        <taxon>Solanales</taxon>
        <taxon>Solanaceae</taxon>
        <taxon>Nicotianoideae</taxon>
        <taxon>Nicotianeae</taxon>
        <taxon>Nicotiana</taxon>
    </lineage>
</organism>